<dbReference type="AlphaFoldDB" id="A0A0G1DJX6"/>
<dbReference type="InterPro" id="IPR013249">
    <property type="entry name" value="RNA_pol_sigma70_r4_t2"/>
</dbReference>
<evidence type="ECO:0000256" key="3">
    <source>
        <dbReference type="ARBA" id="ARBA00023082"/>
    </source>
</evidence>
<feature type="domain" description="RNA polymerase sigma-70 region 2" evidence="6">
    <location>
        <begin position="28"/>
        <end position="94"/>
    </location>
</feature>
<dbReference type="Gene3D" id="1.10.10.10">
    <property type="entry name" value="Winged helix-like DNA-binding domain superfamily/Winged helix DNA-binding domain"/>
    <property type="match status" value="1"/>
</dbReference>
<dbReference type="GO" id="GO:0016987">
    <property type="term" value="F:sigma factor activity"/>
    <property type="evidence" value="ECO:0007669"/>
    <property type="project" value="UniProtKB-KW"/>
</dbReference>
<evidence type="ECO:0000256" key="5">
    <source>
        <dbReference type="ARBA" id="ARBA00023163"/>
    </source>
</evidence>
<comment type="caution">
    <text evidence="8">The sequence shown here is derived from an EMBL/GenBank/DDBJ whole genome shotgun (WGS) entry which is preliminary data.</text>
</comment>
<evidence type="ECO:0000259" key="7">
    <source>
        <dbReference type="Pfam" id="PF08281"/>
    </source>
</evidence>
<evidence type="ECO:0000313" key="9">
    <source>
        <dbReference type="Proteomes" id="UP000034894"/>
    </source>
</evidence>
<evidence type="ECO:0000256" key="4">
    <source>
        <dbReference type="ARBA" id="ARBA00023125"/>
    </source>
</evidence>
<dbReference type="InterPro" id="IPR013324">
    <property type="entry name" value="RNA_pol_sigma_r3/r4-like"/>
</dbReference>
<organism evidence="8 9">
    <name type="scientific">Candidatus Gottesmanbacteria bacterium GW2011_GWA2_43_14</name>
    <dbReference type="NCBI Taxonomy" id="1618443"/>
    <lineage>
        <taxon>Bacteria</taxon>
        <taxon>Candidatus Gottesmaniibacteriota</taxon>
    </lineage>
</organism>
<dbReference type="STRING" id="1618443.UV73_C0004G0029"/>
<dbReference type="EMBL" id="LCFP01000004">
    <property type="protein sequence ID" value="KKS97887.1"/>
    <property type="molecule type" value="Genomic_DNA"/>
</dbReference>
<keyword evidence="5" id="KW-0804">Transcription</keyword>
<dbReference type="SUPFAM" id="SSF88659">
    <property type="entry name" value="Sigma3 and sigma4 domains of RNA polymerase sigma factors"/>
    <property type="match status" value="1"/>
</dbReference>
<dbReference type="NCBIfam" id="TIGR02937">
    <property type="entry name" value="sigma70-ECF"/>
    <property type="match status" value="1"/>
</dbReference>
<dbReference type="Proteomes" id="UP000034894">
    <property type="component" value="Unassembled WGS sequence"/>
</dbReference>
<dbReference type="Pfam" id="PF04542">
    <property type="entry name" value="Sigma70_r2"/>
    <property type="match status" value="1"/>
</dbReference>
<reference evidence="8 9" key="1">
    <citation type="journal article" date="2015" name="Nature">
        <title>rRNA introns, odd ribosomes, and small enigmatic genomes across a large radiation of phyla.</title>
        <authorList>
            <person name="Brown C.T."/>
            <person name="Hug L.A."/>
            <person name="Thomas B.C."/>
            <person name="Sharon I."/>
            <person name="Castelle C.J."/>
            <person name="Singh A."/>
            <person name="Wilkins M.J."/>
            <person name="Williams K.H."/>
            <person name="Banfield J.F."/>
        </authorList>
    </citation>
    <scope>NUCLEOTIDE SEQUENCE [LARGE SCALE GENOMIC DNA]</scope>
</reference>
<sequence length="187" mass="22072">MKRSPDLKTERKIVYQILRGDEAALTSFYKKYHPSLYTYISKKINTKEDIEEILQDSLLATIEALRDFSFKCSLFTFVCSIANHKIIDFYRRKKIQKIVFSKFEGFEPLLSTIFGPEEILDEEILKQRIKQTFRKLTPTYQVILKLKYVYGYSVEEIAEKLSITFKSAESQLFRARKAFASYYAYGE</sequence>
<dbReference type="Pfam" id="PF08281">
    <property type="entry name" value="Sigma70_r4_2"/>
    <property type="match status" value="1"/>
</dbReference>
<name>A0A0G1DJX6_9BACT</name>
<evidence type="ECO:0000256" key="2">
    <source>
        <dbReference type="ARBA" id="ARBA00023015"/>
    </source>
</evidence>
<dbReference type="InterPro" id="IPR039425">
    <property type="entry name" value="RNA_pol_sigma-70-like"/>
</dbReference>
<evidence type="ECO:0000259" key="6">
    <source>
        <dbReference type="Pfam" id="PF04542"/>
    </source>
</evidence>
<dbReference type="GO" id="GO:0006352">
    <property type="term" value="P:DNA-templated transcription initiation"/>
    <property type="evidence" value="ECO:0007669"/>
    <property type="project" value="InterPro"/>
</dbReference>
<keyword evidence="4" id="KW-0238">DNA-binding</keyword>
<gene>
    <name evidence="8" type="ORF">UV73_C0004G0029</name>
</gene>
<dbReference type="InterPro" id="IPR013325">
    <property type="entry name" value="RNA_pol_sigma_r2"/>
</dbReference>
<evidence type="ECO:0000313" key="8">
    <source>
        <dbReference type="EMBL" id="KKS97887.1"/>
    </source>
</evidence>
<dbReference type="InterPro" id="IPR007627">
    <property type="entry name" value="RNA_pol_sigma70_r2"/>
</dbReference>
<dbReference type="Gene3D" id="1.10.1740.10">
    <property type="match status" value="1"/>
</dbReference>
<comment type="similarity">
    <text evidence="1">Belongs to the sigma-70 factor family. ECF subfamily.</text>
</comment>
<dbReference type="InterPro" id="IPR036388">
    <property type="entry name" value="WH-like_DNA-bd_sf"/>
</dbReference>
<proteinExistence type="inferred from homology"/>
<protein>
    <submittedName>
        <fullName evidence="8">RNA polymerase, sigma-24 subunit, ECF subfamily, RNA polymerase sigma-70 factor, ECF subfamily</fullName>
    </submittedName>
</protein>
<evidence type="ECO:0000256" key="1">
    <source>
        <dbReference type="ARBA" id="ARBA00010641"/>
    </source>
</evidence>
<dbReference type="PANTHER" id="PTHR43133">
    <property type="entry name" value="RNA POLYMERASE ECF-TYPE SIGMA FACTO"/>
    <property type="match status" value="1"/>
</dbReference>
<accession>A0A0G1DJX6</accession>
<dbReference type="PANTHER" id="PTHR43133:SF8">
    <property type="entry name" value="RNA POLYMERASE SIGMA FACTOR HI_1459-RELATED"/>
    <property type="match status" value="1"/>
</dbReference>
<dbReference type="CDD" id="cd06171">
    <property type="entry name" value="Sigma70_r4"/>
    <property type="match status" value="1"/>
</dbReference>
<keyword evidence="3" id="KW-0731">Sigma factor</keyword>
<dbReference type="SUPFAM" id="SSF88946">
    <property type="entry name" value="Sigma2 domain of RNA polymerase sigma factors"/>
    <property type="match status" value="1"/>
</dbReference>
<keyword evidence="2" id="KW-0805">Transcription regulation</keyword>
<feature type="domain" description="RNA polymerase sigma factor 70 region 4 type 2" evidence="7">
    <location>
        <begin position="127"/>
        <end position="178"/>
    </location>
</feature>
<dbReference type="GO" id="GO:0003677">
    <property type="term" value="F:DNA binding"/>
    <property type="evidence" value="ECO:0007669"/>
    <property type="project" value="UniProtKB-KW"/>
</dbReference>
<dbReference type="InterPro" id="IPR014284">
    <property type="entry name" value="RNA_pol_sigma-70_dom"/>
</dbReference>